<feature type="domain" description="GGDEF" evidence="3">
    <location>
        <begin position="336"/>
        <end position="468"/>
    </location>
</feature>
<dbReference type="PANTHER" id="PTHR33121">
    <property type="entry name" value="CYCLIC DI-GMP PHOSPHODIESTERASE PDEF"/>
    <property type="match status" value="1"/>
</dbReference>
<dbReference type="PROSITE" id="PS50883">
    <property type="entry name" value="EAL"/>
    <property type="match status" value="1"/>
</dbReference>
<dbReference type="eggNOG" id="COG2200">
    <property type="taxonomic scope" value="Bacteria"/>
</dbReference>
<feature type="transmembrane region" description="Helical" evidence="1">
    <location>
        <begin position="12"/>
        <end position="30"/>
    </location>
</feature>
<dbReference type="AlphaFoldDB" id="T0JU78"/>
<accession>T0JU78</accession>
<keyword evidence="1" id="KW-1133">Transmembrane helix</keyword>
<dbReference type="PATRIC" id="fig|1172190.3.peg.422"/>
<dbReference type="Pfam" id="PF00990">
    <property type="entry name" value="GGDEF"/>
    <property type="match status" value="1"/>
</dbReference>
<dbReference type="SUPFAM" id="SSF103190">
    <property type="entry name" value="Sensory domain-like"/>
    <property type="match status" value="1"/>
</dbReference>
<feature type="transmembrane region" description="Helical" evidence="1">
    <location>
        <begin position="280"/>
        <end position="299"/>
    </location>
</feature>
<organism evidence="4 5">
    <name type="scientific">Sulfurimonas hongkongensis</name>
    <dbReference type="NCBI Taxonomy" id="1172190"/>
    <lineage>
        <taxon>Bacteria</taxon>
        <taxon>Pseudomonadati</taxon>
        <taxon>Campylobacterota</taxon>
        <taxon>Epsilonproteobacteria</taxon>
        <taxon>Campylobacterales</taxon>
        <taxon>Sulfurimonadaceae</taxon>
        <taxon>Sulfurimonas</taxon>
    </lineage>
</organism>
<evidence type="ECO:0000313" key="5">
    <source>
        <dbReference type="Proteomes" id="UP000015520"/>
    </source>
</evidence>
<dbReference type="RefSeq" id="WP_021286712.1">
    <property type="nucleotide sequence ID" value="NZ_AUPZ01000002.1"/>
</dbReference>
<dbReference type="InterPro" id="IPR029787">
    <property type="entry name" value="Nucleotide_cyclase"/>
</dbReference>
<dbReference type="InterPro" id="IPR029151">
    <property type="entry name" value="Sensor-like_sf"/>
</dbReference>
<keyword evidence="1" id="KW-0472">Membrane</keyword>
<feature type="domain" description="EAL" evidence="2">
    <location>
        <begin position="478"/>
        <end position="726"/>
    </location>
</feature>
<proteinExistence type="predicted"/>
<dbReference type="InterPro" id="IPR000160">
    <property type="entry name" value="GGDEF_dom"/>
</dbReference>
<dbReference type="PROSITE" id="PS50887">
    <property type="entry name" value="GGDEF"/>
    <property type="match status" value="1"/>
</dbReference>
<name>T0JU78_9BACT</name>
<gene>
    <name evidence="4" type="ORF">M947_02155</name>
</gene>
<dbReference type="STRING" id="1172190.M947_02155"/>
<dbReference type="InterPro" id="IPR001633">
    <property type="entry name" value="EAL_dom"/>
</dbReference>
<dbReference type="Pfam" id="PF00563">
    <property type="entry name" value="EAL"/>
    <property type="match status" value="1"/>
</dbReference>
<protein>
    <recommendedName>
        <fullName evidence="6">Diguanylate cyclase</fullName>
    </recommendedName>
</protein>
<dbReference type="InterPro" id="IPR035919">
    <property type="entry name" value="EAL_sf"/>
</dbReference>
<dbReference type="PANTHER" id="PTHR33121:SF79">
    <property type="entry name" value="CYCLIC DI-GMP PHOSPHODIESTERASE PDED-RELATED"/>
    <property type="match status" value="1"/>
</dbReference>
<dbReference type="SUPFAM" id="SSF141868">
    <property type="entry name" value="EAL domain-like"/>
    <property type="match status" value="1"/>
</dbReference>
<evidence type="ECO:0000313" key="4">
    <source>
        <dbReference type="EMBL" id="EQB40632.1"/>
    </source>
</evidence>
<dbReference type="CDD" id="cd01948">
    <property type="entry name" value="EAL"/>
    <property type="match status" value="1"/>
</dbReference>
<dbReference type="SMART" id="SM00052">
    <property type="entry name" value="EAL"/>
    <property type="match status" value="1"/>
</dbReference>
<keyword evidence="1" id="KW-0812">Transmembrane</keyword>
<comment type="caution">
    <text evidence="4">The sequence shown here is derived from an EMBL/GenBank/DDBJ whole genome shotgun (WGS) entry which is preliminary data.</text>
</comment>
<dbReference type="Proteomes" id="UP000015520">
    <property type="component" value="Unassembled WGS sequence"/>
</dbReference>
<dbReference type="InterPro" id="IPR050706">
    <property type="entry name" value="Cyclic-di-GMP_PDE-like"/>
</dbReference>
<dbReference type="EMBL" id="AUPZ01000002">
    <property type="protein sequence ID" value="EQB40632.1"/>
    <property type="molecule type" value="Genomic_DNA"/>
</dbReference>
<keyword evidence="5" id="KW-1185">Reference proteome</keyword>
<dbReference type="InterPro" id="IPR043128">
    <property type="entry name" value="Rev_trsase/Diguanyl_cyclase"/>
</dbReference>
<evidence type="ECO:0000259" key="3">
    <source>
        <dbReference type="PROSITE" id="PS50887"/>
    </source>
</evidence>
<dbReference type="OrthoDB" id="9790732at2"/>
<dbReference type="Gene3D" id="3.30.70.270">
    <property type="match status" value="1"/>
</dbReference>
<dbReference type="GO" id="GO:0071111">
    <property type="term" value="F:cyclic-guanylate-specific phosphodiesterase activity"/>
    <property type="evidence" value="ECO:0007669"/>
    <property type="project" value="InterPro"/>
</dbReference>
<dbReference type="Gene3D" id="3.20.20.450">
    <property type="entry name" value="EAL domain"/>
    <property type="match status" value="1"/>
</dbReference>
<dbReference type="SMART" id="SM00267">
    <property type="entry name" value="GGDEF"/>
    <property type="match status" value="1"/>
</dbReference>
<dbReference type="Pfam" id="PF14827">
    <property type="entry name" value="dCache_3"/>
    <property type="match status" value="1"/>
</dbReference>
<evidence type="ECO:0008006" key="6">
    <source>
        <dbReference type="Google" id="ProtNLM"/>
    </source>
</evidence>
<reference evidence="4 5" key="1">
    <citation type="submission" date="2013-07" db="EMBL/GenBank/DDBJ databases">
        <title>Sulfurimonas hongkongensis AST-10 Genome Sequencing.</title>
        <authorList>
            <person name="Cai L."/>
            <person name="Zhang T."/>
        </authorList>
    </citation>
    <scope>NUCLEOTIDE SEQUENCE [LARGE SCALE GENOMIC DNA]</scope>
    <source>
        <strain evidence="4 5">AST-10</strain>
    </source>
</reference>
<evidence type="ECO:0000259" key="2">
    <source>
        <dbReference type="PROSITE" id="PS50883"/>
    </source>
</evidence>
<dbReference type="SUPFAM" id="SSF55073">
    <property type="entry name" value="Nucleotide cyclase"/>
    <property type="match status" value="1"/>
</dbReference>
<dbReference type="InterPro" id="IPR029150">
    <property type="entry name" value="dCache_3"/>
</dbReference>
<evidence type="ECO:0000256" key="1">
    <source>
        <dbReference type="SAM" id="Phobius"/>
    </source>
</evidence>
<sequence length="726" mass="83936">MNTPQKTKQKTLLLSTSVLLVSWIVGYLFLNYQFTNSINKELEKISQSIQKLFKAKLTAQSMALSLKLDEIVSSDGLAKAVAQRDYQKLDAIITPYYKRLKRVNKEINILTFRSANGTTIYRAHKREFRGDKLNKKRTLIVDTNNMQRSFNGFEVDNLDMSYRITQAVFYKNRYVGSVELGISPKYFVQDLNLIFDIEIGLAIKKPISELIVENDKVSIDKDYTLVRGSQNLKNYFRDRESTPNFKVNMDIPLQNHLNQTLGYLVVGLDISGIVSQNRDFMYKLLFIGVFVAILLVIVLHKSFNMMLEHFKKQVFTDHLTGLKNRQALNTKLYSGEAYVLILSNIKEFRLLNEIYGIDVGNEVLIQVANEHERFAKANGFSSYRISADEYVLLREEKNIQVDVYSDILDRLHQKINALSIYVPLIEETLRVEIYSGVSFDHELSLEQAQMAIKKAKEKALPYLAYSQNVDSKKSSQHILGMKKIIRHALDNKNVIPFFQPITDRDGVIVKYEALVRIINYEHGRKNIIFPDDFLPVAIKSGLYIDVAREVLSQALDVFARRSEKISINLLPNDFFNYSLMDKLVELIATFDTPQKIVLEITEQEGVEDFDRLHRAIKEFRRQGVLIAIDDFGSGYANYAHILKIRPDYLKIDGSLIKNILEDHESQILVRSIIRFAKDLKTKTIAEFVENKEIYELLKEYGVDEFQGYYFGRPKDLINSYKEIEII</sequence>
<dbReference type="eggNOG" id="COG2199">
    <property type="taxonomic scope" value="Bacteria"/>
</dbReference>